<proteinExistence type="predicted"/>
<organism evidence="3 4">
    <name type="scientific">Fistulina hepatica ATCC 64428</name>
    <dbReference type="NCBI Taxonomy" id="1128425"/>
    <lineage>
        <taxon>Eukaryota</taxon>
        <taxon>Fungi</taxon>
        <taxon>Dikarya</taxon>
        <taxon>Basidiomycota</taxon>
        <taxon>Agaricomycotina</taxon>
        <taxon>Agaricomycetes</taxon>
        <taxon>Agaricomycetidae</taxon>
        <taxon>Agaricales</taxon>
        <taxon>Fistulinaceae</taxon>
        <taxon>Fistulina</taxon>
    </lineage>
</organism>
<sequence>SGPQRNSISSRKRPSGKFQHSCQGYLFAHNAPSISKRLAADHYAVLHPNVDAPFVDAADVVSRLLPYHVFLQPRRDLEQCLPKAPDIKMEIAETKFALKCFKRRKAIEDRFRRLQIRAGKRRAPLDQQLLLEQNVLEADRADLTSLTAQVREARAELDKIEKEKRSAAAAAATHRQPAYYAHPSTPVNSSPFYRPYAYTYPYSLHPNPAFSAPAVMTVQASPQSPTAASQGQASPSNSPLPVQFPVALLPALNSLGIVPVPASGLVAGSPMPPVILKGTNANGTVLNLEITVASLRPEQMSGLGMLLNSLVQPSAQ</sequence>
<evidence type="ECO:0000256" key="1">
    <source>
        <dbReference type="SAM" id="Coils"/>
    </source>
</evidence>
<dbReference type="AlphaFoldDB" id="A0A0D7A7J1"/>
<dbReference type="Pfam" id="PF15249">
    <property type="entry name" value="GLTSCR1"/>
    <property type="match status" value="1"/>
</dbReference>
<dbReference type="Proteomes" id="UP000054144">
    <property type="component" value="Unassembled WGS sequence"/>
</dbReference>
<evidence type="ECO:0000313" key="3">
    <source>
        <dbReference type="EMBL" id="KIY46788.1"/>
    </source>
</evidence>
<feature type="domain" description="GLTSCR protein conserved" evidence="2">
    <location>
        <begin position="41"/>
        <end position="146"/>
    </location>
</feature>
<dbReference type="EMBL" id="KN882023">
    <property type="protein sequence ID" value="KIY46788.1"/>
    <property type="molecule type" value="Genomic_DNA"/>
</dbReference>
<feature type="coiled-coil region" evidence="1">
    <location>
        <begin position="136"/>
        <end position="170"/>
    </location>
</feature>
<feature type="non-terminal residue" evidence="3">
    <location>
        <position position="316"/>
    </location>
</feature>
<evidence type="ECO:0000313" key="4">
    <source>
        <dbReference type="Proteomes" id="UP000054144"/>
    </source>
</evidence>
<dbReference type="OrthoDB" id="2556847at2759"/>
<accession>A0A0D7A7J1</accession>
<dbReference type="InterPro" id="IPR015671">
    <property type="entry name" value="GSCR1_dom"/>
</dbReference>
<keyword evidence="1" id="KW-0175">Coiled coil</keyword>
<protein>
    <recommendedName>
        <fullName evidence="2">GLTSCR protein conserved domain-containing protein</fullName>
    </recommendedName>
</protein>
<keyword evidence="4" id="KW-1185">Reference proteome</keyword>
<gene>
    <name evidence="3" type="ORF">FISHEDRAFT_32030</name>
</gene>
<name>A0A0D7A7J1_9AGAR</name>
<reference evidence="3 4" key="1">
    <citation type="journal article" date="2015" name="Fungal Genet. Biol.">
        <title>Evolution of novel wood decay mechanisms in Agaricales revealed by the genome sequences of Fistulina hepatica and Cylindrobasidium torrendii.</title>
        <authorList>
            <person name="Floudas D."/>
            <person name="Held B.W."/>
            <person name="Riley R."/>
            <person name="Nagy L.G."/>
            <person name="Koehler G."/>
            <person name="Ransdell A.S."/>
            <person name="Younus H."/>
            <person name="Chow J."/>
            <person name="Chiniquy J."/>
            <person name="Lipzen A."/>
            <person name="Tritt A."/>
            <person name="Sun H."/>
            <person name="Haridas S."/>
            <person name="LaButti K."/>
            <person name="Ohm R.A."/>
            <person name="Kues U."/>
            <person name="Blanchette R.A."/>
            <person name="Grigoriev I.V."/>
            <person name="Minto R.E."/>
            <person name="Hibbett D.S."/>
        </authorList>
    </citation>
    <scope>NUCLEOTIDE SEQUENCE [LARGE SCALE GENOMIC DNA]</scope>
    <source>
        <strain evidence="3 4">ATCC 64428</strain>
    </source>
</reference>
<feature type="non-terminal residue" evidence="3">
    <location>
        <position position="1"/>
    </location>
</feature>
<evidence type="ECO:0000259" key="2">
    <source>
        <dbReference type="Pfam" id="PF15249"/>
    </source>
</evidence>